<evidence type="ECO:0000313" key="3">
    <source>
        <dbReference type="Proteomes" id="UP001066276"/>
    </source>
</evidence>
<feature type="compositionally biased region" description="Basic and acidic residues" evidence="1">
    <location>
        <begin position="26"/>
        <end position="51"/>
    </location>
</feature>
<proteinExistence type="predicted"/>
<comment type="caution">
    <text evidence="2">The sequence shown here is derived from an EMBL/GenBank/DDBJ whole genome shotgun (WGS) entry which is preliminary data.</text>
</comment>
<evidence type="ECO:0000256" key="1">
    <source>
        <dbReference type="SAM" id="MobiDB-lite"/>
    </source>
</evidence>
<gene>
    <name evidence="2" type="ORF">NDU88_003167</name>
</gene>
<keyword evidence="3" id="KW-1185">Reference proteome</keyword>
<dbReference type="AlphaFoldDB" id="A0AAV7MQF3"/>
<organism evidence="2 3">
    <name type="scientific">Pleurodeles waltl</name>
    <name type="common">Iberian ribbed newt</name>
    <dbReference type="NCBI Taxonomy" id="8319"/>
    <lineage>
        <taxon>Eukaryota</taxon>
        <taxon>Metazoa</taxon>
        <taxon>Chordata</taxon>
        <taxon>Craniata</taxon>
        <taxon>Vertebrata</taxon>
        <taxon>Euteleostomi</taxon>
        <taxon>Amphibia</taxon>
        <taxon>Batrachia</taxon>
        <taxon>Caudata</taxon>
        <taxon>Salamandroidea</taxon>
        <taxon>Salamandridae</taxon>
        <taxon>Pleurodelinae</taxon>
        <taxon>Pleurodeles</taxon>
    </lineage>
</organism>
<sequence>MGTLTPSRPHFPGNREPLELVGTAGHHKDADRIEEVCVGGERRTEDGDTRGQQETTENGTKGRRKGEKEATNEGTPESRTQEAHKGEGPSLIAHGEHP</sequence>
<reference evidence="2" key="1">
    <citation type="journal article" date="2022" name="bioRxiv">
        <title>Sequencing and chromosome-scale assembly of the giantPleurodeles waltlgenome.</title>
        <authorList>
            <person name="Brown T."/>
            <person name="Elewa A."/>
            <person name="Iarovenko S."/>
            <person name="Subramanian E."/>
            <person name="Araus A.J."/>
            <person name="Petzold A."/>
            <person name="Susuki M."/>
            <person name="Suzuki K.-i.T."/>
            <person name="Hayashi T."/>
            <person name="Toyoda A."/>
            <person name="Oliveira C."/>
            <person name="Osipova E."/>
            <person name="Leigh N.D."/>
            <person name="Simon A."/>
            <person name="Yun M.H."/>
        </authorList>
    </citation>
    <scope>NUCLEOTIDE SEQUENCE</scope>
    <source>
        <strain evidence="2">20211129_DDA</strain>
        <tissue evidence="2">Liver</tissue>
    </source>
</reference>
<dbReference type="EMBL" id="JANPWB010000013">
    <property type="protein sequence ID" value="KAJ1105762.1"/>
    <property type="molecule type" value="Genomic_DNA"/>
</dbReference>
<dbReference type="Proteomes" id="UP001066276">
    <property type="component" value="Chromosome 9"/>
</dbReference>
<evidence type="ECO:0000313" key="2">
    <source>
        <dbReference type="EMBL" id="KAJ1105762.1"/>
    </source>
</evidence>
<protein>
    <submittedName>
        <fullName evidence="2">Uncharacterized protein</fullName>
    </submittedName>
</protein>
<name>A0AAV7MQF3_PLEWA</name>
<feature type="region of interest" description="Disordered" evidence="1">
    <location>
        <begin position="1"/>
        <end position="98"/>
    </location>
</feature>
<accession>A0AAV7MQF3</accession>